<evidence type="ECO:0000313" key="2">
    <source>
        <dbReference type="EMBL" id="CAB1416941.1"/>
    </source>
</evidence>
<sequence length="124" mass="12986">MKDSSVNFTRFSSDFWFKRFGIGSQAKHISLSHRRGELEGGGGGGGVGGEREGEGEGGGGGEEEGREGGGGAGGGKSRVSLSLSLSQARAYTEQRQAEKTMLYCFRPAGSVSLPETQQTTITHK</sequence>
<evidence type="ECO:0000313" key="3">
    <source>
        <dbReference type="Proteomes" id="UP001153269"/>
    </source>
</evidence>
<dbReference type="AlphaFoldDB" id="A0A9N7Y8T8"/>
<protein>
    <submittedName>
        <fullName evidence="2">Uncharacterized protein</fullName>
    </submittedName>
</protein>
<proteinExistence type="predicted"/>
<reference evidence="2" key="1">
    <citation type="submission" date="2020-03" db="EMBL/GenBank/DDBJ databases">
        <authorList>
            <person name="Weist P."/>
        </authorList>
    </citation>
    <scope>NUCLEOTIDE SEQUENCE</scope>
</reference>
<name>A0A9N7Y8T8_PLEPL</name>
<evidence type="ECO:0000256" key="1">
    <source>
        <dbReference type="SAM" id="MobiDB-lite"/>
    </source>
</evidence>
<accession>A0A9N7Y8T8</accession>
<organism evidence="2 3">
    <name type="scientific">Pleuronectes platessa</name>
    <name type="common">European plaice</name>
    <dbReference type="NCBI Taxonomy" id="8262"/>
    <lineage>
        <taxon>Eukaryota</taxon>
        <taxon>Metazoa</taxon>
        <taxon>Chordata</taxon>
        <taxon>Craniata</taxon>
        <taxon>Vertebrata</taxon>
        <taxon>Euteleostomi</taxon>
        <taxon>Actinopterygii</taxon>
        <taxon>Neopterygii</taxon>
        <taxon>Teleostei</taxon>
        <taxon>Neoteleostei</taxon>
        <taxon>Acanthomorphata</taxon>
        <taxon>Carangaria</taxon>
        <taxon>Pleuronectiformes</taxon>
        <taxon>Pleuronectoidei</taxon>
        <taxon>Pleuronectidae</taxon>
        <taxon>Pleuronectes</taxon>
    </lineage>
</organism>
<dbReference type="EMBL" id="CADEAL010000233">
    <property type="protein sequence ID" value="CAB1416941.1"/>
    <property type="molecule type" value="Genomic_DNA"/>
</dbReference>
<keyword evidence="3" id="KW-1185">Reference proteome</keyword>
<dbReference type="Proteomes" id="UP001153269">
    <property type="component" value="Unassembled WGS sequence"/>
</dbReference>
<feature type="compositionally biased region" description="Gly residues" evidence="1">
    <location>
        <begin position="39"/>
        <end position="48"/>
    </location>
</feature>
<feature type="region of interest" description="Disordered" evidence="1">
    <location>
        <begin position="30"/>
        <end position="79"/>
    </location>
</feature>
<gene>
    <name evidence="2" type="ORF">PLEPLA_LOCUS4734</name>
</gene>
<comment type="caution">
    <text evidence="2">The sequence shown here is derived from an EMBL/GenBank/DDBJ whole genome shotgun (WGS) entry which is preliminary data.</text>
</comment>